<dbReference type="GO" id="GO:0007052">
    <property type="term" value="P:mitotic spindle organization"/>
    <property type="evidence" value="ECO:0007669"/>
    <property type="project" value="TreeGrafter"/>
</dbReference>
<dbReference type="InterPro" id="IPR001752">
    <property type="entry name" value="Kinesin_motor_dom"/>
</dbReference>
<feature type="domain" description="Kinesin motor" evidence="8">
    <location>
        <begin position="1"/>
        <end position="128"/>
    </location>
</feature>
<dbReference type="GO" id="GO:0051231">
    <property type="term" value="P:spindle elongation"/>
    <property type="evidence" value="ECO:0007669"/>
    <property type="project" value="TreeGrafter"/>
</dbReference>
<evidence type="ECO:0000256" key="1">
    <source>
        <dbReference type="ARBA" id="ARBA00004245"/>
    </source>
</evidence>
<evidence type="ECO:0000256" key="5">
    <source>
        <dbReference type="PROSITE-ProRule" id="PRU00283"/>
    </source>
</evidence>
<keyword evidence="4" id="KW-0206">Cytoskeleton</keyword>
<dbReference type="SUPFAM" id="SSF52540">
    <property type="entry name" value="P-loop containing nucleoside triphosphate hydrolases"/>
    <property type="match status" value="1"/>
</dbReference>
<comment type="caution">
    <text evidence="5">Lacks conserved residue(s) required for the propagation of feature annotation.</text>
</comment>
<dbReference type="AlphaFoldDB" id="R4UNH2"/>
<feature type="chain" id="PRO_5004371643" evidence="7">
    <location>
        <begin position="19"/>
        <end position="283"/>
    </location>
</feature>
<evidence type="ECO:0000259" key="8">
    <source>
        <dbReference type="PROSITE" id="PS50067"/>
    </source>
</evidence>
<dbReference type="Gene3D" id="3.40.850.10">
    <property type="entry name" value="Kinesin motor domain"/>
    <property type="match status" value="1"/>
</dbReference>
<keyword evidence="2" id="KW-0547">Nucleotide-binding</keyword>
<accession>R4UNH2</accession>
<dbReference type="GO" id="GO:0005875">
    <property type="term" value="C:microtubule associated complex"/>
    <property type="evidence" value="ECO:0007669"/>
    <property type="project" value="TreeGrafter"/>
</dbReference>
<dbReference type="InterPro" id="IPR036961">
    <property type="entry name" value="Kinesin_motor_dom_sf"/>
</dbReference>
<reference evidence="9" key="1">
    <citation type="submission" date="2013-03" db="EMBL/GenBank/DDBJ databases">
        <title>Immune-Related transcriptome of Coptotermes formosanus Shiraki workers: the defense mechanism.</title>
        <authorList>
            <person name="Hussain A."/>
            <person name="Li Y.F."/>
            <person name="Wen S.Y."/>
        </authorList>
    </citation>
    <scope>NUCLEOTIDE SEQUENCE</scope>
</reference>
<evidence type="ECO:0000256" key="7">
    <source>
        <dbReference type="SAM" id="SignalP"/>
    </source>
</evidence>
<protein>
    <submittedName>
        <fullName evidence="9">KIF4-like subfamily protein</fullName>
    </submittedName>
</protein>
<feature type="compositionally biased region" description="Basic and acidic residues" evidence="6">
    <location>
        <begin position="127"/>
        <end position="159"/>
    </location>
</feature>
<comment type="subcellular location">
    <subcellularLocation>
        <location evidence="1">Cytoplasm</location>
        <location evidence="1">Cytoskeleton</location>
    </subcellularLocation>
</comment>
<evidence type="ECO:0000256" key="3">
    <source>
        <dbReference type="ARBA" id="ARBA00022840"/>
    </source>
</evidence>
<keyword evidence="4" id="KW-0963">Cytoplasm</keyword>
<dbReference type="GO" id="GO:0007018">
    <property type="term" value="P:microtubule-based movement"/>
    <property type="evidence" value="ECO:0007669"/>
    <property type="project" value="InterPro"/>
</dbReference>
<dbReference type="PANTHER" id="PTHR47969:SF28">
    <property type="entry name" value="KINESIN-LIKE PROTEIN KIF21B"/>
    <property type="match status" value="1"/>
</dbReference>
<dbReference type="InterPro" id="IPR027640">
    <property type="entry name" value="Kinesin-like_fam"/>
</dbReference>
<dbReference type="GO" id="GO:0008017">
    <property type="term" value="F:microtubule binding"/>
    <property type="evidence" value="ECO:0007669"/>
    <property type="project" value="InterPro"/>
</dbReference>
<dbReference type="InterPro" id="IPR027417">
    <property type="entry name" value="P-loop_NTPase"/>
</dbReference>
<dbReference type="GO" id="GO:0005524">
    <property type="term" value="F:ATP binding"/>
    <property type="evidence" value="ECO:0007669"/>
    <property type="project" value="UniProtKB-KW"/>
</dbReference>
<dbReference type="PANTHER" id="PTHR47969">
    <property type="entry name" value="CHROMOSOME-ASSOCIATED KINESIN KIF4A-RELATED"/>
    <property type="match status" value="1"/>
</dbReference>
<dbReference type="PROSITE" id="PS50067">
    <property type="entry name" value="KINESIN_MOTOR_2"/>
    <property type="match status" value="1"/>
</dbReference>
<evidence type="ECO:0000256" key="2">
    <source>
        <dbReference type="ARBA" id="ARBA00022741"/>
    </source>
</evidence>
<dbReference type="Pfam" id="PF00225">
    <property type="entry name" value="Kinesin"/>
    <property type="match status" value="1"/>
</dbReference>
<evidence type="ECO:0000256" key="4">
    <source>
        <dbReference type="ARBA" id="ARBA00023212"/>
    </source>
</evidence>
<feature type="non-terminal residue" evidence="9">
    <location>
        <position position="283"/>
    </location>
</feature>
<comment type="similarity">
    <text evidence="5">Belongs to the TRAFAC class myosin-kinesin ATPase superfamily. Kinesin family.</text>
</comment>
<dbReference type="PRINTS" id="PR00380">
    <property type="entry name" value="KINESINHEAVY"/>
</dbReference>
<feature type="signal peptide" evidence="7">
    <location>
        <begin position="1"/>
        <end position="18"/>
    </location>
</feature>
<keyword evidence="7" id="KW-0732">Signal</keyword>
<dbReference type="GO" id="GO:0003777">
    <property type="term" value="F:microtubule motor activity"/>
    <property type="evidence" value="ECO:0007669"/>
    <property type="project" value="InterPro"/>
</dbReference>
<proteinExistence type="evidence at transcript level"/>
<dbReference type="EMBL" id="KC740891">
    <property type="protein sequence ID" value="AGM32715.1"/>
    <property type="molecule type" value="mRNA"/>
</dbReference>
<sequence>MKLLILLIAYQNFLFATSEDIRIARVSEPNKVVTIVKTTDDAESVVTTDPSSEFETPTAKVHSVDLAGSERLRRTGATGERAKESISTDSGLLALGNVTSALGDKSRKASHVPYRNSNRTRLLQEPLGDKQNPRGDSRSRPVHYLTREEEEKQEAEEMKALQGKDNPLYPEIFEPPKLGIRAKRMIQTRSSKQTGCSGKVYYDMEPQQKKICASALEEASHWRRTSNPQQRNYAAIKWCLEVDPQYLKICLNLLEKKTRCFHPNGVSASKRLQSMRYQPTVRP</sequence>
<organism evidence="9">
    <name type="scientific">Coptotermes formosanus</name>
    <name type="common">Formosan subterranean termite</name>
    <dbReference type="NCBI Taxonomy" id="36987"/>
    <lineage>
        <taxon>Eukaryota</taxon>
        <taxon>Metazoa</taxon>
        <taxon>Ecdysozoa</taxon>
        <taxon>Arthropoda</taxon>
        <taxon>Hexapoda</taxon>
        <taxon>Insecta</taxon>
        <taxon>Pterygota</taxon>
        <taxon>Neoptera</taxon>
        <taxon>Polyneoptera</taxon>
        <taxon>Dictyoptera</taxon>
        <taxon>Blattodea</taxon>
        <taxon>Blattoidea</taxon>
        <taxon>Termitoidae</taxon>
        <taxon>Rhinotermitidae</taxon>
        <taxon>Coptotermes</taxon>
    </lineage>
</organism>
<dbReference type="SMART" id="SM00129">
    <property type="entry name" value="KISc"/>
    <property type="match status" value="1"/>
</dbReference>
<keyword evidence="3" id="KW-0067">ATP-binding</keyword>
<name>R4UNH2_COPFO</name>
<evidence type="ECO:0000256" key="6">
    <source>
        <dbReference type="SAM" id="MobiDB-lite"/>
    </source>
</evidence>
<evidence type="ECO:0000313" key="9">
    <source>
        <dbReference type="EMBL" id="AGM32715.1"/>
    </source>
</evidence>
<feature type="region of interest" description="Disordered" evidence="6">
    <location>
        <begin position="104"/>
        <end position="160"/>
    </location>
</feature>